<comment type="caution">
    <text evidence="6">The sequence shown here is derived from an EMBL/GenBank/DDBJ whole genome shotgun (WGS) entry which is preliminary data.</text>
</comment>
<feature type="transmembrane region" description="Helical" evidence="5">
    <location>
        <begin position="24"/>
        <end position="41"/>
    </location>
</feature>
<dbReference type="GO" id="GO:0022857">
    <property type="term" value="F:transmembrane transporter activity"/>
    <property type="evidence" value="ECO:0007669"/>
    <property type="project" value="TreeGrafter"/>
</dbReference>
<dbReference type="EMBL" id="JARKIF010000003">
    <property type="protein sequence ID" value="KAJ7643703.1"/>
    <property type="molecule type" value="Genomic_DNA"/>
</dbReference>
<proteinExistence type="predicted"/>
<dbReference type="Proteomes" id="UP001221142">
    <property type="component" value="Unassembled WGS sequence"/>
</dbReference>
<dbReference type="GO" id="GO:0016020">
    <property type="term" value="C:membrane"/>
    <property type="evidence" value="ECO:0007669"/>
    <property type="project" value="UniProtKB-SubCell"/>
</dbReference>
<evidence type="ECO:0000256" key="1">
    <source>
        <dbReference type="ARBA" id="ARBA00004141"/>
    </source>
</evidence>
<keyword evidence="7" id="KW-1185">Reference proteome</keyword>
<reference evidence="6" key="1">
    <citation type="submission" date="2023-03" db="EMBL/GenBank/DDBJ databases">
        <title>Massive genome expansion in bonnet fungi (Mycena s.s.) driven by repeated elements and novel gene families across ecological guilds.</title>
        <authorList>
            <consortium name="Lawrence Berkeley National Laboratory"/>
            <person name="Harder C.B."/>
            <person name="Miyauchi S."/>
            <person name="Viragh M."/>
            <person name="Kuo A."/>
            <person name="Thoen E."/>
            <person name="Andreopoulos B."/>
            <person name="Lu D."/>
            <person name="Skrede I."/>
            <person name="Drula E."/>
            <person name="Henrissat B."/>
            <person name="Morin E."/>
            <person name="Kohler A."/>
            <person name="Barry K."/>
            <person name="LaButti K."/>
            <person name="Morin E."/>
            <person name="Salamov A."/>
            <person name="Lipzen A."/>
            <person name="Mereny Z."/>
            <person name="Hegedus B."/>
            <person name="Baldrian P."/>
            <person name="Stursova M."/>
            <person name="Weitz H."/>
            <person name="Taylor A."/>
            <person name="Grigoriev I.V."/>
            <person name="Nagy L.G."/>
            <person name="Martin F."/>
            <person name="Kauserud H."/>
        </authorList>
    </citation>
    <scope>NUCLEOTIDE SEQUENCE</scope>
    <source>
        <strain evidence="6">9284</strain>
    </source>
</reference>
<evidence type="ECO:0000256" key="3">
    <source>
        <dbReference type="ARBA" id="ARBA00022989"/>
    </source>
</evidence>
<gene>
    <name evidence="6" type="ORF">FB45DRAFT_999064</name>
</gene>
<evidence type="ECO:0000256" key="5">
    <source>
        <dbReference type="SAM" id="Phobius"/>
    </source>
</evidence>
<dbReference type="SUPFAM" id="SSF103473">
    <property type="entry name" value="MFS general substrate transporter"/>
    <property type="match status" value="1"/>
</dbReference>
<evidence type="ECO:0000313" key="7">
    <source>
        <dbReference type="Proteomes" id="UP001221142"/>
    </source>
</evidence>
<name>A0AAD7CAA1_9AGAR</name>
<dbReference type="InterPro" id="IPR036259">
    <property type="entry name" value="MFS_trans_sf"/>
</dbReference>
<organism evidence="6 7">
    <name type="scientific">Roridomyces roridus</name>
    <dbReference type="NCBI Taxonomy" id="1738132"/>
    <lineage>
        <taxon>Eukaryota</taxon>
        <taxon>Fungi</taxon>
        <taxon>Dikarya</taxon>
        <taxon>Basidiomycota</taxon>
        <taxon>Agaricomycotina</taxon>
        <taxon>Agaricomycetes</taxon>
        <taxon>Agaricomycetidae</taxon>
        <taxon>Agaricales</taxon>
        <taxon>Marasmiineae</taxon>
        <taxon>Mycenaceae</taxon>
        <taxon>Roridomyces</taxon>
    </lineage>
</organism>
<protein>
    <submittedName>
        <fullName evidence="6">MFS polyamine transporter</fullName>
    </submittedName>
</protein>
<comment type="subcellular location">
    <subcellularLocation>
        <location evidence="1">Membrane</location>
        <topology evidence="1">Multi-pass membrane protein</topology>
    </subcellularLocation>
</comment>
<feature type="transmembrane region" description="Helical" evidence="5">
    <location>
        <begin position="446"/>
        <end position="467"/>
    </location>
</feature>
<feature type="transmembrane region" description="Helical" evidence="5">
    <location>
        <begin position="261"/>
        <end position="287"/>
    </location>
</feature>
<feature type="transmembrane region" description="Helical" evidence="5">
    <location>
        <begin position="61"/>
        <end position="79"/>
    </location>
</feature>
<accession>A0AAD7CAA1</accession>
<dbReference type="Gene3D" id="1.20.1250.20">
    <property type="entry name" value="MFS general substrate transporter like domains"/>
    <property type="match status" value="1"/>
</dbReference>
<keyword evidence="3 5" id="KW-1133">Transmembrane helix</keyword>
<dbReference type="PANTHER" id="PTHR23502">
    <property type="entry name" value="MAJOR FACILITATOR SUPERFAMILY"/>
    <property type="match status" value="1"/>
</dbReference>
<dbReference type="PANTHER" id="PTHR23502:SF60">
    <property type="entry name" value="MAJOR FACILITATOR SUPERFAMILY (MFS) PROFILE DOMAIN-CONTAINING PROTEIN-RELATED"/>
    <property type="match status" value="1"/>
</dbReference>
<dbReference type="AlphaFoldDB" id="A0AAD7CAA1"/>
<feature type="transmembrane region" description="Helical" evidence="5">
    <location>
        <begin position="352"/>
        <end position="370"/>
    </location>
</feature>
<feature type="transmembrane region" description="Helical" evidence="5">
    <location>
        <begin position="307"/>
        <end position="332"/>
    </location>
</feature>
<evidence type="ECO:0000256" key="2">
    <source>
        <dbReference type="ARBA" id="ARBA00022692"/>
    </source>
</evidence>
<evidence type="ECO:0000256" key="4">
    <source>
        <dbReference type="ARBA" id="ARBA00023136"/>
    </source>
</evidence>
<sequence length="474" mass="52990">MDDQDIVVDWDEPDDPLNPKNKKWAATVVASLFAAITQVAANMTAPASTRVAVEFGIKDPWVTALITSIFILAYAQVYFSSGPALAIGSVVQISVYLQQYTPTQITPAVRPSVRNIWKISHPSNCESMVFGMESLLRFCQKHEPDTRLSFSFWSGSGSSSGDLRWYHWRCMEARRTRASYGLIRRFACGGPNVRRRVRCVYRRKVDMEMDAYAPILLERKANDIRKAMDSEKTPTRVVRSKFATEDRKWKNIMYIALTRPFILFCYEPIVGILAIYMGYVSGIYFIFITSMPLIFRGIYGESTGISGLNYIALGIGFACASQINSCASDYLYRVLVQRYGSPGQPEYRLPSLFLGSTILPIGLLVTGWAVQVKAHWIVPEIGITLIGAGVIFNFQPIQMYIIDAFTMYAASALSVCMFARSICGFGFPLFAEVMYKHLGHGKGDTILAAVAIAIGCPSWPVVALEVWQTDKEEE</sequence>
<keyword evidence="4 5" id="KW-0472">Membrane</keyword>
<feature type="transmembrane region" description="Helical" evidence="5">
    <location>
        <begin position="406"/>
        <end position="431"/>
    </location>
</feature>
<evidence type="ECO:0000313" key="6">
    <source>
        <dbReference type="EMBL" id="KAJ7643703.1"/>
    </source>
</evidence>
<keyword evidence="2 5" id="KW-0812">Transmembrane</keyword>
<feature type="transmembrane region" description="Helical" evidence="5">
    <location>
        <begin position="376"/>
        <end position="394"/>
    </location>
</feature>